<dbReference type="SMART" id="SM00324">
    <property type="entry name" value="RhoGAP"/>
    <property type="match status" value="1"/>
</dbReference>
<dbReference type="InterPro" id="IPR000198">
    <property type="entry name" value="RhoGAP_dom"/>
</dbReference>
<name>A0AA84ZI83_9TREM</name>
<feature type="region of interest" description="Disordered" evidence="1">
    <location>
        <begin position="707"/>
        <end position="727"/>
    </location>
</feature>
<dbReference type="GO" id="GO:0007165">
    <property type="term" value="P:signal transduction"/>
    <property type="evidence" value="ECO:0007669"/>
    <property type="project" value="InterPro"/>
</dbReference>
<dbReference type="SUPFAM" id="SSF48350">
    <property type="entry name" value="GTPase activation domain, GAP"/>
    <property type="match status" value="1"/>
</dbReference>
<protein>
    <recommendedName>
        <fullName evidence="2">Rho-GAP domain-containing protein</fullName>
    </recommendedName>
</protein>
<dbReference type="PANTHER" id="PTHR23179">
    <property type="entry name" value="T-CELL ACTIVATION RHO GTPASE ACTIVATING PROTEIN-RELATED"/>
    <property type="match status" value="1"/>
</dbReference>
<proteinExistence type="predicted"/>
<feature type="compositionally biased region" description="Polar residues" evidence="1">
    <location>
        <begin position="635"/>
        <end position="646"/>
    </location>
</feature>
<evidence type="ECO:0000313" key="4">
    <source>
        <dbReference type="WBParaSite" id="SMRG1_3020.2"/>
    </source>
</evidence>
<dbReference type="AlphaFoldDB" id="A0AA84ZI83"/>
<dbReference type="GO" id="GO:0005096">
    <property type="term" value="F:GTPase activator activity"/>
    <property type="evidence" value="ECO:0007669"/>
    <property type="project" value="TreeGrafter"/>
</dbReference>
<organism evidence="3 4">
    <name type="scientific">Schistosoma margrebowiei</name>
    <dbReference type="NCBI Taxonomy" id="48269"/>
    <lineage>
        <taxon>Eukaryota</taxon>
        <taxon>Metazoa</taxon>
        <taxon>Spiralia</taxon>
        <taxon>Lophotrochozoa</taxon>
        <taxon>Platyhelminthes</taxon>
        <taxon>Trematoda</taxon>
        <taxon>Digenea</taxon>
        <taxon>Strigeidida</taxon>
        <taxon>Schistosomatoidea</taxon>
        <taxon>Schistosomatidae</taxon>
        <taxon>Schistosoma</taxon>
    </lineage>
</organism>
<sequence length="727" mass="81768">MILMPLFENIRKCVCRRHGLSRRLTRVLFNVKINESFKSQNIPSQIRDLLVYIAREGVAVTDLFRRPGNQQDMKKIISDLEAGRPIRWTDYNFYTLANIAKRYLLHIEGGILGPESEEKLLSTLDIPDDQARIEAMHCVIVSQPKPVQQLLALLFGIWFRMIYHTEVNAMSVEAVAKSVAGSVFPSCTTTPIKVERASKVMEYLITGFASADLFSRELIEYFTLETKTSISRVEKFKYEFRFPKDVPITSWLHRCFNFTGEKSVRLFVRMLLEEGKKHGFHLIKDAVSREVFEKAACNNISTPNSTANSGSNQVTSCPDDNLLVGNIPSNVSYMQNISSTQSESYISGDGTILYTEASSTLTPTLLRRENRPFEIDTGGFDMLNAPIQQTSEKRTCVTTTPIGKTSHHTTPVVNLDSLNAHEFLNPITTVVNPDSSSKNKFPSFVPSISSVDNREYNAKLKNTTYRTPSQSVCFNSVKRRQLERLQKRSDWFLSPPAGLRSSTGLMHLNPNTPGAVHGSIPQIQNKLNTSQTNNNKTNYRNYPIVSTEPHSSSDLDSSSLMDIDLSEDATTTNDYIQNLSQFNINGNDVDVNDIGHLVFTAPERIWNCGSNSSSSGDPNKLLPTTTTGRKRHSHTLSTPEHTMPLTTGSSLNCPLPPLSTSITPTNCFKDYPVKRSSFQPAVVEEKENYPEVEIRYYIVERYYGPEPRPPPSNIQQRLVNHNQELAT</sequence>
<evidence type="ECO:0000256" key="1">
    <source>
        <dbReference type="SAM" id="MobiDB-lite"/>
    </source>
</evidence>
<feature type="compositionally biased region" description="Polar residues" evidence="1">
    <location>
        <begin position="713"/>
        <end position="727"/>
    </location>
</feature>
<accession>A0AA84ZI83</accession>
<dbReference type="Gene3D" id="1.10.555.10">
    <property type="entry name" value="Rho GTPase activation protein"/>
    <property type="match status" value="1"/>
</dbReference>
<feature type="region of interest" description="Disordered" evidence="1">
    <location>
        <begin position="609"/>
        <end position="646"/>
    </location>
</feature>
<dbReference type="Proteomes" id="UP000050790">
    <property type="component" value="Unassembled WGS sequence"/>
</dbReference>
<dbReference type="InterPro" id="IPR008936">
    <property type="entry name" value="Rho_GTPase_activation_prot"/>
</dbReference>
<evidence type="ECO:0000313" key="5">
    <source>
        <dbReference type="WBParaSite" id="SMRG1_3020.3"/>
    </source>
</evidence>
<dbReference type="PANTHER" id="PTHR23179:SF27">
    <property type="entry name" value="RHO GTPASE ACTIVATING PROTEIN AT 71E, ISOFORM D"/>
    <property type="match status" value="1"/>
</dbReference>
<reference evidence="4 5" key="1">
    <citation type="submission" date="2023-11" db="UniProtKB">
        <authorList>
            <consortium name="WormBaseParasite"/>
        </authorList>
    </citation>
    <scope>IDENTIFICATION</scope>
</reference>
<feature type="domain" description="Rho-GAP" evidence="2">
    <location>
        <begin position="40"/>
        <end position="209"/>
    </location>
</feature>
<evidence type="ECO:0000259" key="2">
    <source>
        <dbReference type="SMART" id="SM00324"/>
    </source>
</evidence>
<feature type="compositionally biased region" description="Polar residues" evidence="1">
    <location>
        <begin position="609"/>
        <end position="627"/>
    </location>
</feature>
<dbReference type="CDD" id="cd00159">
    <property type="entry name" value="RhoGAP"/>
    <property type="match status" value="1"/>
</dbReference>
<dbReference type="Pfam" id="PF00620">
    <property type="entry name" value="RhoGAP"/>
    <property type="match status" value="1"/>
</dbReference>
<evidence type="ECO:0000313" key="3">
    <source>
        <dbReference type="Proteomes" id="UP000050790"/>
    </source>
</evidence>
<dbReference type="WBParaSite" id="SMRG1_3020.2">
    <property type="protein sequence ID" value="SMRG1_3020.2"/>
    <property type="gene ID" value="SMRG1_3020"/>
</dbReference>
<dbReference type="WBParaSite" id="SMRG1_3020.3">
    <property type="protein sequence ID" value="SMRG1_3020.3"/>
    <property type="gene ID" value="SMRG1_3020"/>
</dbReference>